<keyword evidence="1" id="KW-1133">Transmembrane helix</keyword>
<name>A0ABT2T6L1_9FIRM</name>
<evidence type="ECO:0000313" key="2">
    <source>
        <dbReference type="EMBL" id="MCU6745905.1"/>
    </source>
</evidence>
<protein>
    <recommendedName>
        <fullName evidence="4">DUF3592 domain-containing protein</fullName>
    </recommendedName>
</protein>
<keyword evidence="3" id="KW-1185">Reference proteome</keyword>
<keyword evidence="1" id="KW-0472">Membrane</keyword>
<sequence>MNAAQKILIIIGAFFAAIGGTIALIMGSMARLTGMPFMAFVAIPLLFVALGAGFIIAVLISYSRKRKIRTHGIRYEAKIYGYVENTSYTVNGRYPVNTKVRYFDTDQVEREAVIPTGFARGSGEYPIGMTITIYEYQGKFNFDPASVRDEVIPGEAELMDDKPLEPEKLKMVAVTCKNCSASYQAATGYSSRCPYCGGYQNV</sequence>
<evidence type="ECO:0000313" key="3">
    <source>
        <dbReference type="Proteomes" id="UP001652432"/>
    </source>
</evidence>
<comment type="caution">
    <text evidence="2">The sequence shown here is derived from an EMBL/GenBank/DDBJ whole genome shotgun (WGS) entry which is preliminary data.</text>
</comment>
<evidence type="ECO:0008006" key="4">
    <source>
        <dbReference type="Google" id="ProtNLM"/>
    </source>
</evidence>
<dbReference type="Proteomes" id="UP001652432">
    <property type="component" value="Unassembled WGS sequence"/>
</dbReference>
<evidence type="ECO:0000256" key="1">
    <source>
        <dbReference type="SAM" id="Phobius"/>
    </source>
</evidence>
<dbReference type="RefSeq" id="WP_262575924.1">
    <property type="nucleotide sequence ID" value="NZ_JAOQKJ010000020.1"/>
</dbReference>
<organism evidence="2 3">
    <name type="scientific">Suilimivivens aceti</name>
    <dbReference type="NCBI Taxonomy" id="2981774"/>
    <lineage>
        <taxon>Bacteria</taxon>
        <taxon>Bacillati</taxon>
        <taxon>Bacillota</taxon>
        <taxon>Clostridia</taxon>
        <taxon>Lachnospirales</taxon>
        <taxon>Lachnospiraceae</taxon>
        <taxon>Suilimivivens</taxon>
    </lineage>
</organism>
<feature type="transmembrane region" description="Helical" evidence="1">
    <location>
        <begin position="7"/>
        <end position="25"/>
    </location>
</feature>
<gene>
    <name evidence="2" type="ORF">OCV77_15650</name>
</gene>
<reference evidence="2 3" key="1">
    <citation type="journal article" date="2021" name="ISME Commun">
        <title>Automated analysis of genomic sequences facilitates high-throughput and comprehensive description of bacteria.</title>
        <authorList>
            <person name="Hitch T.C.A."/>
        </authorList>
    </citation>
    <scope>NUCLEOTIDE SEQUENCE [LARGE SCALE GENOMIC DNA]</scope>
    <source>
        <strain evidence="2 3">Sanger_18</strain>
    </source>
</reference>
<keyword evidence="1" id="KW-0812">Transmembrane</keyword>
<accession>A0ABT2T6L1</accession>
<proteinExistence type="predicted"/>
<dbReference type="EMBL" id="JAOQKJ010000020">
    <property type="protein sequence ID" value="MCU6745905.1"/>
    <property type="molecule type" value="Genomic_DNA"/>
</dbReference>
<feature type="transmembrane region" description="Helical" evidence="1">
    <location>
        <begin position="37"/>
        <end position="60"/>
    </location>
</feature>